<dbReference type="EMBL" id="VSRL01000169">
    <property type="protein sequence ID" value="NKE61356.1"/>
    <property type="molecule type" value="Genomic_DNA"/>
</dbReference>
<protein>
    <submittedName>
        <fullName evidence="1">N-acetyltransferase</fullName>
    </submittedName>
</protein>
<keyword evidence="2" id="KW-1185">Reference proteome</keyword>
<gene>
    <name evidence="1" type="ORF">FXN61_33150</name>
</gene>
<evidence type="ECO:0000313" key="1">
    <source>
        <dbReference type="EMBL" id="NKE61356.1"/>
    </source>
</evidence>
<name>A0ABX1FQR0_9PSEU</name>
<reference evidence="1 2" key="1">
    <citation type="submission" date="2019-08" db="EMBL/GenBank/DDBJ databases">
        <title>Lentzea from Indian Himalayas.</title>
        <authorList>
            <person name="Mandal S."/>
            <person name="Mallick Gupta A."/>
            <person name="Maiti P.K."/>
            <person name="Sarkar J."/>
            <person name="Mandal S."/>
        </authorList>
    </citation>
    <scope>NUCLEOTIDE SEQUENCE [LARGE SCALE GENOMIC DNA]</scope>
    <source>
        <strain evidence="1 2">PSKA42</strain>
    </source>
</reference>
<dbReference type="Gene3D" id="3.40.630.30">
    <property type="match status" value="1"/>
</dbReference>
<accession>A0ABX1FQR0</accession>
<proteinExistence type="predicted"/>
<dbReference type="Proteomes" id="UP001515943">
    <property type="component" value="Unassembled WGS sequence"/>
</dbReference>
<evidence type="ECO:0000313" key="2">
    <source>
        <dbReference type="Proteomes" id="UP001515943"/>
    </source>
</evidence>
<organism evidence="1 2">
    <name type="scientific">Lentzea indica</name>
    <dbReference type="NCBI Taxonomy" id="2604800"/>
    <lineage>
        <taxon>Bacteria</taxon>
        <taxon>Bacillati</taxon>
        <taxon>Actinomycetota</taxon>
        <taxon>Actinomycetes</taxon>
        <taxon>Pseudonocardiales</taxon>
        <taxon>Pseudonocardiaceae</taxon>
        <taxon>Lentzea</taxon>
    </lineage>
</organism>
<sequence length="158" mass="17976">MEPDRAWVADDFVVPCGLTTDSFRLEPLGPQHNERDHFAWTSSIDHVRSTPGFETWGWPPAEGMSPERNLADLRRHADDFARRAGFTYSVVEVPGDEVIGCVYIYPARANHAVTEVRSWVRADRADLDKPLYEVVSAWLAAEWHFPDVRYAPRPPTGQ</sequence>
<comment type="caution">
    <text evidence="1">The sequence shown here is derived from an EMBL/GenBank/DDBJ whole genome shotgun (WGS) entry which is preliminary data.</text>
</comment>